<reference evidence="2 3" key="1">
    <citation type="submission" date="2023-08" db="EMBL/GenBank/DDBJ databases">
        <title>Draft genome sequence of Algoriphagus confluentis.</title>
        <authorList>
            <person name="Takatani N."/>
            <person name="Hosokawa M."/>
            <person name="Sawabe T."/>
        </authorList>
    </citation>
    <scope>NUCLEOTIDE SEQUENCE [LARGE SCALE GENOMIC DNA]</scope>
    <source>
        <strain evidence="2 3">NBRC 111222</strain>
    </source>
</reference>
<proteinExistence type="predicted"/>
<dbReference type="InterPro" id="IPR029060">
    <property type="entry name" value="PIN-like_dom_sf"/>
</dbReference>
<dbReference type="Gene3D" id="3.40.50.1010">
    <property type="entry name" value="5'-nuclease"/>
    <property type="match status" value="1"/>
</dbReference>
<feature type="domain" description="PIN" evidence="1">
    <location>
        <begin position="5"/>
        <end position="122"/>
    </location>
</feature>
<dbReference type="PANTHER" id="PTHR36173:SF2">
    <property type="entry name" value="RIBONUCLEASE VAPC16"/>
    <property type="match status" value="1"/>
</dbReference>
<dbReference type="SUPFAM" id="SSF88723">
    <property type="entry name" value="PIN domain-like"/>
    <property type="match status" value="1"/>
</dbReference>
<dbReference type="InterPro" id="IPR052919">
    <property type="entry name" value="TA_system_RNase"/>
</dbReference>
<evidence type="ECO:0000259" key="1">
    <source>
        <dbReference type="Pfam" id="PF01850"/>
    </source>
</evidence>
<dbReference type="InterPro" id="IPR002716">
    <property type="entry name" value="PIN_dom"/>
</dbReference>
<protein>
    <submittedName>
        <fullName evidence="2">Type II toxin-antitoxin system VapC family toxin</fullName>
    </submittedName>
</protein>
<keyword evidence="3" id="KW-1185">Reference proteome</keyword>
<accession>A0ABQ6PUW8</accession>
<gene>
    <name evidence="2" type="ORF">Aconfl_40700</name>
</gene>
<name>A0ABQ6PUW8_9BACT</name>
<comment type="caution">
    <text evidence="2">The sequence shown here is derived from an EMBL/GenBank/DDBJ whole genome shotgun (WGS) entry which is preliminary data.</text>
</comment>
<dbReference type="PANTHER" id="PTHR36173">
    <property type="entry name" value="RIBONUCLEASE VAPC16-RELATED"/>
    <property type="match status" value="1"/>
</dbReference>
<sequence length="128" mass="14814">MKNFLIDTHILIWFLTDHPNLSPRTKKLIEESESCFISVASIWEIGIKVSLGKLELQISISKLIELVQISGFYILPIDQFHVLKNSELIFFHRDPFDRILISQALVENLEIITADSEFLKYPSKTIIN</sequence>
<dbReference type="RefSeq" id="WP_338226191.1">
    <property type="nucleotide sequence ID" value="NZ_BTPD01000018.1"/>
</dbReference>
<evidence type="ECO:0000313" key="2">
    <source>
        <dbReference type="EMBL" id="GMQ31426.1"/>
    </source>
</evidence>
<dbReference type="Pfam" id="PF01850">
    <property type="entry name" value="PIN"/>
    <property type="match status" value="1"/>
</dbReference>
<dbReference type="CDD" id="cd09872">
    <property type="entry name" value="PIN_Sll0205-like"/>
    <property type="match status" value="1"/>
</dbReference>
<dbReference type="Proteomes" id="UP001338309">
    <property type="component" value="Unassembled WGS sequence"/>
</dbReference>
<evidence type="ECO:0000313" key="3">
    <source>
        <dbReference type="Proteomes" id="UP001338309"/>
    </source>
</evidence>
<dbReference type="EMBL" id="BTPD01000018">
    <property type="protein sequence ID" value="GMQ31426.1"/>
    <property type="molecule type" value="Genomic_DNA"/>
</dbReference>
<organism evidence="2 3">
    <name type="scientific">Algoriphagus confluentis</name>
    <dbReference type="NCBI Taxonomy" id="1697556"/>
    <lineage>
        <taxon>Bacteria</taxon>
        <taxon>Pseudomonadati</taxon>
        <taxon>Bacteroidota</taxon>
        <taxon>Cytophagia</taxon>
        <taxon>Cytophagales</taxon>
        <taxon>Cyclobacteriaceae</taxon>
        <taxon>Algoriphagus</taxon>
    </lineage>
</organism>
<dbReference type="InterPro" id="IPR041705">
    <property type="entry name" value="PIN_Sll0205"/>
</dbReference>